<gene>
    <name evidence="1" type="ORF">ONZ43_g4422</name>
</gene>
<organism evidence="1 2">
    <name type="scientific">Nemania bipapillata</name>
    <dbReference type="NCBI Taxonomy" id="110536"/>
    <lineage>
        <taxon>Eukaryota</taxon>
        <taxon>Fungi</taxon>
        <taxon>Dikarya</taxon>
        <taxon>Ascomycota</taxon>
        <taxon>Pezizomycotina</taxon>
        <taxon>Sordariomycetes</taxon>
        <taxon>Xylariomycetidae</taxon>
        <taxon>Xylariales</taxon>
        <taxon>Xylariaceae</taxon>
        <taxon>Nemania</taxon>
    </lineage>
</organism>
<protein>
    <submittedName>
        <fullName evidence="1">Uncharacterized protein</fullName>
    </submittedName>
</protein>
<name>A0ACC2IMU5_9PEZI</name>
<dbReference type="EMBL" id="JAPESX010001187">
    <property type="protein sequence ID" value="KAJ8116526.1"/>
    <property type="molecule type" value="Genomic_DNA"/>
</dbReference>
<evidence type="ECO:0000313" key="2">
    <source>
        <dbReference type="Proteomes" id="UP001153334"/>
    </source>
</evidence>
<proteinExistence type="predicted"/>
<sequence>MALQDDPLGGMFTDDEKKILRSRDPRHKQAKDTLVVRLADAFTFRRAPRSWQFPFFCFDRAALDEEIDISRQSLPPMSKEDVRKADKVMEFVGTRMGRHRIEIPSGLTTADLEYVLHVSRIRWVNDGKDRDLFKIIDSIPNKTQINKVVCIGLSEIAQSADPAGDFIDIIPYCLAQHLAAWSMTSYLRDLVSHEVKLFAADWIYDIPHRIALESFGFTILDGSYGKQEQFVAIDDNTMLISFAIPGFESILPIISEYARPVAMLYDAYDHLVKKNHPPPPLSPVWSRVKYDDTWVTIPGPPVVTTDHLTEPAAEDLLAPLARWFPFYTKSTQLMLDDYKIAVNMSEFDVSRLASRFELDPRLGKEPVDSDKMKERRFFLRK</sequence>
<comment type="caution">
    <text evidence="1">The sequence shown here is derived from an EMBL/GenBank/DDBJ whole genome shotgun (WGS) entry which is preliminary data.</text>
</comment>
<dbReference type="Proteomes" id="UP001153334">
    <property type="component" value="Unassembled WGS sequence"/>
</dbReference>
<accession>A0ACC2IMU5</accession>
<reference evidence="1" key="1">
    <citation type="submission" date="2022-11" db="EMBL/GenBank/DDBJ databases">
        <title>Genome Sequence of Nemania bipapillata.</title>
        <authorList>
            <person name="Buettner E."/>
        </authorList>
    </citation>
    <scope>NUCLEOTIDE SEQUENCE</scope>
    <source>
        <strain evidence="1">CP14</strain>
    </source>
</reference>
<keyword evidence="2" id="KW-1185">Reference proteome</keyword>
<evidence type="ECO:0000313" key="1">
    <source>
        <dbReference type="EMBL" id="KAJ8116526.1"/>
    </source>
</evidence>